<evidence type="ECO:0000313" key="2">
    <source>
        <dbReference type="EMBL" id="CAH2229918.1"/>
    </source>
</evidence>
<dbReference type="OrthoDB" id="44061at2759"/>
<dbReference type="EMBL" id="CAKXAJ010024756">
    <property type="protein sequence ID" value="CAH2229918.1"/>
    <property type="molecule type" value="Genomic_DNA"/>
</dbReference>
<keyword evidence="1" id="KW-0812">Transmembrane</keyword>
<keyword evidence="1" id="KW-1133">Transmembrane helix</keyword>
<reference evidence="2" key="1">
    <citation type="submission" date="2022-03" db="EMBL/GenBank/DDBJ databases">
        <authorList>
            <person name="Lindestad O."/>
        </authorList>
    </citation>
    <scope>NUCLEOTIDE SEQUENCE</scope>
</reference>
<organism evidence="2 3">
    <name type="scientific">Pararge aegeria aegeria</name>
    <dbReference type="NCBI Taxonomy" id="348720"/>
    <lineage>
        <taxon>Eukaryota</taxon>
        <taxon>Metazoa</taxon>
        <taxon>Ecdysozoa</taxon>
        <taxon>Arthropoda</taxon>
        <taxon>Hexapoda</taxon>
        <taxon>Insecta</taxon>
        <taxon>Pterygota</taxon>
        <taxon>Neoptera</taxon>
        <taxon>Endopterygota</taxon>
        <taxon>Lepidoptera</taxon>
        <taxon>Glossata</taxon>
        <taxon>Ditrysia</taxon>
        <taxon>Papilionoidea</taxon>
        <taxon>Nymphalidae</taxon>
        <taxon>Satyrinae</taxon>
        <taxon>Satyrini</taxon>
        <taxon>Parargina</taxon>
        <taxon>Pararge</taxon>
    </lineage>
</organism>
<keyword evidence="3" id="KW-1185">Reference proteome</keyword>
<protein>
    <submittedName>
        <fullName evidence="2">Jg24527 protein</fullName>
    </submittedName>
</protein>
<proteinExistence type="predicted"/>
<comment type="caution">
    <text evidence="2">The sequence shown here is derived from an EMBL/GenBank/DDBJ whole genome shotgun (WGS) entry which is preliminary data.</text>
</comment>
<accession>A0A8S4R3K7</accession>
<feature type="transmembrane region" description="Helical" evidence="1">
    <location>
        <begin position="246"/>
        <end position="268"/>
    </location>
</feature>
<name>A0A8S4R3K7_9NEOP</name>
<gene>
    <name evidence="2" type="primary">jg24527</name>
    <name evidence="2" type="ORF">PAEG_LOCUS9200</name>
</gene>
<evidence type="ECO:0000256" key="1">
    <source>
        <dbReference type="SAM" id="Phobius"/>
    </source>
</evidence>
<dbReference type="Proteomes" id="UP000838756">
    <property type="component" value="Unassembled WGS sequence"/>
</dbReference>
<dbReference type="AlphaFoldDB" id="A0A8S4R3K7"/>
<sequence>MYEDREPVFDAADKSYIDDNDFVNYRVNEANKRLNLVSCDKEINYKESPEVHKPKSSKMNTKLYKKQLQYNLPDRISEEKDFIIYEISDPELWYSAQAQLFEKLSTPEGKTVWNDLTKDETACVNSVNPEWSNQDVDIQYKSADFLAREDYRLPRPDLCLVVPIKQDHENGTKVVLLNDDDKSIALRDVRIKRDDRCFCVWHCDCVCLGEDPKLLCRDMSAAQLLAAGLSAQQKSRHARSVCYPDIVTLNLFVTFIGVLIALLILGLLKALLGLACRCVATWGLHRFLETPRKLDHYYERSLRNRRVLYDDEGWPIHPDTKERTVGLVSEPMEFILNVIFFVTLPCLMLWDAMRKLCRCQRLDGNSELNYKMDEDVKRCFSSHDVQVTKRQLRRRRRELHRWMTPQAEELTAGIWQKGLSTLGEKTRVYLPLLQDKSGFRKTCEHSSYIDSEQDDTEYVLMQMQKSRESLARSQQQLETKTCKEITNVDDVNR</sequence>
<keyword evidence="1" id="KW-0472">Membrane</keyword>
<evidence type="ECO:0000313" key="3">
    <source>
        <dbReference type="Proteomes" id="UP000838756"/>
    </source>
</evidence>